<keyword evidence="2" id="KW-1185">Reference proteome</keyword>
<accession>A0A4Q2J049</accession>
<dbReference type="Proteomes" id="UP000292347">
    <property type="component" value="Unassembled WGS sequence"/>
</dbReference>
<evidence type="ECO:0000313" key="1">
    <source>
        <dbReference type="EMBL" id="RXZ35063.1"/>
    </source>
</evidence>
<evidence type="ECO:0000313" key="2">
    <source>
        <dbReference type="Proteomes" id="UP000292347"/>
    </source>
</evidence>
<dbReference type="AlphaFoldDB" id="A0A4Q2J049"/>
<dbReference type="RefSeq" id="WP_129340842.1">
    <property type="nucleotide sequence ID" value="NZ_JACIDD010000001.1"/>
</dbReference>
<organism evidence="1 2">
    <name type="scientific">Sphingomonas desiccabilis</name>
    <dbReference type="NCBI Taxonomy" id="429134"/>
    <lineage>
        <taxon>Bacteria</taxon>
        <taxon>Pseudomonadati</taxon>
        <taxon>Pseudomonadota</taxon>
        <taxon>Alphaproteobacteria</taxon>
        <taxon>Sphingomonadales</taxon>
        <taxon>Sphingomonadaceae</taxon>
        <taxon>Sphingomonas</taxon>
    </lineage>
</organism>
<gene>
    <name evidence="1" type="ORF">EO081_05310</name>
</gene>
<dbReference type="EMBL" id="SDPT01000001">
    <property type="protein sequence ID" value="RXZ35063.1"/>
    <property type="molecule type" value="Genomic_DNA"/>
</dbReference>
<sequence length="159" mass="18361">MRERPPATPRHRPLSPGETAMLRGVFGEGIDYGRVRIHARRWWFVFPGDRPMAPNGHAYFPGDTHVPDFAAPGVPLWRKAGFVHEGTHLFQWYGLKQWVWVRGPFQRNYDYRLEPGKPFTRYGLEQMGMIAQHYFTLANGGRIPLPYTLADYAPLLPLT</sequence>
<reference evidence="1 2" key="1">
    <citation type="submission" date="2019-01" db="EMBL/GenBank/DDBJ databases">
        <title>Sphingomonas mucosissima sp. nov. and Sphingomonas desiccabilis sp. nov., from biological soil crusts in the Colorado Plateau, USA.</title>
        <authorList>
            <person name="Zhu D."/>
        </authorList>
    </citation>
    <scope>NUCLEOTIDE SEQUENCE [LARGE SCALE GENOMIC DNA]</scope>
    <source>
        <strain evidence="1 2">CP1D</strain>
    </source>
</reference>
<protein>
    <submittedName>
        <fullName evidence="1">Vgr related protein</fullName>
    </submittedName>
</protein>
<name>A0A4Q2J049_9SPHN</name>
<proteinExistence type="predicted"/>
<comment type="caution">
    <text evidence="1">The sequence shown here is derived from an EMBL/GenBank/DDBJ whole genome shotgun (WGS) entry which is preliminary data.</text>
</comment>
<dbReference type="OrthoDB" id="8686772at2"/>